<dbReference type="GO" id="GO:0005524">
    <property type="term" value="F:ATP binding"/>
    <property type="evidence" value="ECO:0007669"/>
    <property type="project" value="UniProtKB-KW"/>
</dbReference>
<dbReference type="EMBL" id="AP024085">
    <property type="protein sequence ID" value="BCL57116.1"/>
    <property type="molecule type" value="Genomic_DNA"/>
</dbReference>
<evidence type="ECO:0000256" key="10">
    <source>
        <dbReference type="ARBA" id="ARBA00023125"/>
    </source>
</evidence>
<protein>
    <recommendedName>
        <fullName evidence="11">Type I restriction enzyme endonuclease subunit</fullName>
        <shortName evidence="11">R protein</shortName>
        <ecNumber evidence="11">3.1.21.3</ecNumber>
    </recommendedName>
    <alternativeName>
        <fullName evidence="11">Type-1 restriction enzyme R protein</fullName>
    </alternativeName>
</protein>
<dbReference type="Pfam" id="PF18766">
    <property type="entry name" value="SWI2_SNF2"/>
    <property type="match status" value="1"/>
</dbReference>
<dbReference type="Gene3D" id="3.40.50.300">
    <property type="entry name" value="P-loop containing nucleotide triphosphate hydrolases"/>
    <property type="match status" value="2"/>
</dbReference>
<dbReference type="PROSITE" id="PS51192">
    <property type="entry name" value="HELICASE_ATP_BIND_1"/>
    <property type="match status" value="1"/>
</dbReference>
<evidence type="ECO:0000256" key="9">
    <source>
        <dbReference type="ARBA" id="ARBA00022840"/>
    </source>
</evidence>
<evidence type="ECO:0000256" key="8">
    <source>
        <dbReference type="ARBA" id="ARBA00022801"/>
    </source>
</evidence>
<dbReference type="KEGG" id="fit:Fi14EGH31_08280"/>
<dbReference type="EC" id="3.1.21.3" evidence="11"/>
<feature type="domain" description="Helicase ATP-binding" evidence="12">
    <location>
        <begin position="284"/>
        <end position="459"/>
    </location>
</feature>
<dbReference type="Pfam" id="PF12008">
    <property type="entry name" value="EcoR124_C"/>
    <property type="match status" value="1"/>
</dbReference>
<evidence type="ECO:0000256" key="3">
    <source>
        <dbReference type="ARBA" id="ARBA00011296"/>
    </source>
</evidence>
<dbReference type="RefSeq" id="WP_200765177.1">
    <property type="nucleotide sequence ID" value="NZ_AP024085.1"/>
</dbReference>
<dbReference type="AlphaFoldDB" id="A0A7I8DYG9"/>
<evidence type="ECO:0000313" key="13">
    <source>
        <dbReference type="EMBL" id="BCL57116.1"/>
    </source>
</evidence>
<dbReference type="SUPFAM" id="SSF52540">
    <property type="entry name" value="P-loop containing nucleoside triphosphate hydrolases"/>
    <property type="match status" value="2"/>
</dbReference>
<dbReference type="InterPro" id="IPR014001">
    <property type="entry name" value="Helicase_ATP-bd"/>
</dbReference>
<dbReference type="InterPro" id="IPR055180">
    <property type="entry name" value="HsdR_RecA-like_helicase_dom_2"/>
</dbReference>
<dbReference type="Pfam" id="PF22679">
    <property type="entry name" value="T1R_D3-like"/>
    <property type="match status" value="1"/>
</dbReference>
<organism evidence="13 14">
    <name type="scientific">Faecalibacillus intestinalis</name>
    <dbReference type="NCBI Taxonomy" id="1982626"/>
    <lineage>
        <taxon>Bacteria</taxon>
        <taxon>Bacillati</taxon>
        <taxon>Bacillota</taxon>
        <taxon>Erysipelotrichia</taxon>
        <taxon>Erysipelotrichales</taxon>
        <taxon>Coprobacillaceae</taxon>
        <taxon>Faecalibacillus</taxon>
    </lineage>
</organism>
<keyword evidence="6 11" id="KW-0680">Restriction system</keyword>
<keyword evidence="8 11" id="KW-0378">Hydrolase</keyword>
<dbReference type="InterPro" id="IPR007409">
    <property type="entry name" value="Restrct_endonuc_type1_HsdR_N"/>
</dbReference>
<comment type="function">
    <text evidence="11">Subunit R is required for both nuclease and ATPase activities, but not for modification.</text>
</comment>
<proteinExistence type="inferred from homology"/>
<evidence type="ECO:0000256" key="2">
    <source>
        <dbReference type="ARBA" id="ARBA00008598"/>
    </source>
</evidence>
<keyword evidence="7" id="KW-0255">Endonuclease</keyword>
<sequence length="1023" mass="117986">MSDYKSKSELDFEREVIDYLTHIGGVKQWEYLENVKTTEQLWNNFKLILEQNNRARLKKTLTVTEFNQVKKIISNIDTPYHAGQFLYGVNGVSEIELDLDSGQHVFLTVFDQAQVGGGNTVYQVVNQIERPKIVDGKPNRRFDVTLLINGLPIIQIELKKAMHSTNESLNQMKQYIAEKQYSGIFSTLQILIAMTPFDIRYMANTTLKSFNKAFAFNWQNEENAKPVRSWKTFADKVLSIPMAHDLATRYMVLDGTKNKESIKVMRPYQVYATKRVLDKVRKHDFSYDDGKLGYIWHTTGSGKTITSFKTAWLASRLPNVDKVIFLVDRIALTNQTADAYRAYDPVAGFEGKTGVVSDTANISDLQRKLTIKSDKNIIVTSIQKMSRYVSRQSFKPLNENILFIVDEAHRSTGNGSENQGMLESIRNAIPKAAWIGYTGTPKFPETREIFGDLLHAYTIKEAIADKNVLGFNVEFKETIKAPENPTNEDIDDNIKGSVYDTSSEHVELVVKDIFDNWKSRSNNRKYNALLTVHVGGNKASTPRAMEYFDKFQEINKTKPEDERLKVAISFSVDTSNGNNQLETNSNLHRAIKEYNKIFGTTFDMTTVKQYTDDLARRLNKTADDGQYLDLVIVVDQLLTGFDAPELNTLYVDRTLKGGNLIQAYSRTNRMHDLVNKPWGNVINYRWPVQNEYEMNEAFYLYSNRDSANEQQKLDLKVIELLNKNVGIISKPFSEVLHELKEVVNVLSELTDNFVRAPQSEKKQDVVFENLKKYNHLLSQLKQYTEDDEGNAVSAYDDPTGFYERIGITEDQEITLTTTISDEIKIIKARQEEIDISQVNLEMVHIHDVTINYDYLTELIAQMADEVHENEMEKASKTKVEIHNELSKSDNEKEKYKIQNFVNRIYNKEFVFNQYPAPRNVELMNKAMDSSQKDSNLKLVTDFVRKWGLDNTIKPRELEALINKHHYGKEDLDNQNEITDIMIKAKDDYKEIATYEVKVLSWLKYRKEFRKAIYILADEIKKID</sequence>
<evidence type="ECO:0000256" key="7">
    <source>
        <dbReference type="ARBA" id="ARBA00022759"/>
    </source>
</evidence>
<keyword evidence="4" id="KW-0540">Nuclease</keyword>
<dbReference type="NCBIfam" id="TIGR00348">
    <property type="entry name" value="hsdR"/>
    <property type="match status" value="1"/>
</dbReference>
<dbReference type="GO" id="GO:0009035">
    <property type="term" value="F:type I site-specific deoxyribonuclease activity"/>
    <property type="evidence" value="ECO:0007669"/>
    <property type="project" value="UniProtKB-EC"/>
</dbReference>
<keyword evidence="13" id="KW-0347">Helicase</keyword>
<evidence type="ECO:0000256" key="6">
    <source>
        <dbReference type="ARBA" id="ARBA00022747"/>
    </source>
</evidence>
<comment type="catalytic activity">
    <reaction evidence="1 11">
        <text>Endonucleolytic cleavage of DNA to give random double-stranded fragments with terminal 5'-phosphates, ATP is simultaneously hydrolyzed.</text>
        <dbReference type="EC" id="3.1.21.3"/>
    </reaction>
</comment>
<dbReference type="PANTHER" id="PTHR30195">
    <property type="entry name" value="TYPE I SITE-SPECIFIC DEOXYRIBONUCLEASE PROTEIN SUBUNIT M AND R"/>
    <property type="match status" value="1"/>
</dbReference>
<evidence type="ECO:0000259" key="12">
    <source>
        <dbReference type="PROSITE" id="PS51192"/>
    </source>
</evidence>
<dbReference type="GeneID" id="70579266"/>
<comment type="subunit">
    <text evidence="3 11">The type I restriction/modification system is composed of three polypeptides R, M and S.</text>
</comment>
<keyword evidence="10 11" id="KW-0238">DNA-binding</keyword>
<dbReference type="InterPro" id="IPR051268">
    <property type="entry name" value="Type-I_R_enzyme_R_subunit"/>
</dbReference>
<dbReference type="InterPro" id="IPR004473">
    <property type="entry name" value="Restrct_endonuc_typeI_HsdR"/>
</dbReference>
<accession>A0A7I8DYG9</accession>
<evidence type="ECO:0000256" key="11">
    <source>
        <dbReference type="RuleBase" id="RU364115"/>
    </source>
</evidence>
<comment type="similarity">
    <text evidence="2 11">Belongs to the HsdR family.</text>
</comment>
<gene>
    <name evidence="13" type="ORF">Fi14EGH31_08280</name>
</gene>
<evidence type="ECO:0000256" key="5">
    <source>
        <dbReference type="ARBA" id="ARBA00022741"/>
    </source>
</evidence>
<dbReference type="GO" id="GO:0004386">
    <property type="term" value="F:helicase activity"/>
    <property type="evidence" value="ECO:0007669"/>
    <property type="project" value="UniProtKB-KW"/>
</dbReference>
<dbReference type="GO" id="GO:0009307">
    <property type="term" value="P:DNA restriction-modification system"/>
    <property type="evidence" value="ECO:0007669"/>
    <property type="project" value="UniProtKB-KW"/>
</dbReference>
<dbReference type="Pfam" id="PF04313">
    <property type="entry name" value="HSDR_N"/>
    <property type="match status" value="1"/>
</dbReference>
<evidence type="ECO:0000256" key="1">
    <source>
        <dbReference type="ARBA" id="ARBA00000851"/>
    </source>
</evidence>
<dbReference type="REBASE" id="487125">
    <property type="entry name" value="FinGH31ORF8300P"/>
</dbReference>
<evidence type="ECO:0000313" key="14">
    <source>
        <dbReference type="Proteomes" id="UP000593842"/>
    </source>
</evidence>
<dbReference type="InterPro" id="IPR027417">
    <property type="entry name" value="P-loop_NTPase"/>
</dbReference>
<keyword evidence="9 11" id="KW-0067">ATP-binding</keyword>
<dbReference type="Proteomes" id="UP000593842">
    <property type="component" value="Chromosome"/>
</dbReference>
<dbReference type="SMART" id="SM00487">
    <property type="entry name" value="DEXDc"/>
    <property type="match status" value="1"/>
</dbReference>
<dbReference type="GO" id="GO:0003677">
    <property type="term" value="F:DNA binding"/>
    <property type="evidence" value="ECO:0007669"/>
    <property type="project" value="UniProtKB-KW"/>
</dbReference>
<dbReference type="InterPro" id="IPR040980">
    <property type="entry name" value="SWI2_SNF2"/>
</dbReference>
<dbReference type="Gene3D" id="3.90.1570.50">
    <property type="match status" value="1"/>
</dbReference>
<dbReference type="PANTHER" id="PTHR30195:SF16">
    <property type="entry name" value="TYPE I RESTRICTION ENZYME ENDONUCLEASE SUBUNIT"/>
    <property type="match status" value="1"/>
</dbReference>
<name>A0A7I8DYG9_9FIRM</name>
<dbReference type="CDD" id="cd18800">
    <property type="entry name" value="SF2_C_EcoR124I-like"/>
    <property type="match status" value="1"/>
</dbReference>
<dbReference type="InterPro" id="IPR022625">
    <property type="entry name" value="TypeI_RM_Rsu_C"/>
</dbReference>
<dbReference type="CDD" id="cd22332">
    <property type="entry name" value="HsdR_N"/>
    <property type="match status" value="1"/>
</dbReference>
<evidence type="ECO:0000256" key="4">
    <source>
        <dbReference type="ARBA" id="ARBA00022722"/>
    </source>
</evidence>
<keyword evidence="5 11" id="KW-0547">Nucleotide-binding</keyword>
<reference evidence="14" key="1">
    <citation type="submission" date="2020-09" db="EMBL/GenBank/DDBJ databases">
        <title>Complete genome sequencing of Faecalibacillus intestinalis strain 14EGH31.</title>
        <authorList>
            <person name="Sakamoto M."/>
            <person name="Murakami T."/>
            <person name="Mori H."/>
        </authorList>
    </citation>
    <scope>NUCLEOTIDE SEQUENCE [LARGE SCALE GENOMIC DNA]</scope>
    <source>
        <strain evidence="14">14EGH31</strain>
    </source>
</reference>